<gene>
    <name evidence="2" type="ORF">Asi02nite_25250</name>
</gene>
<sequence>MRRLPAGTGMRVEVCYHLAFLLMRRVEAGRADAATLDRAVDLLRGVVASDVAHPGVRQAAAAQLAAALIGRLYYLGRGEIADLDVAIAHLDTALRTGALDEVNRFAVAVGLANAVMVRFELRGDVADLRWCGDLLAGVRDEAPNDPNRHELELGFAQVRIAHSFATGEPPEADVLRALAAALATVAPGNVTRVQVLRTLAGGFAMRAESTRDPEDWRTAVRYADAVLAEVPAGSPLAALMRAGAGGVLVLAGRIRDDAALVRRGVDVLATVVSDPAIGQRERYLGMYGMALTDLHRHTRDPELPRRALPALVEAHRTAAAQPGVRGAAELAAALATTAAAAGDLDLAAEAGRSGLQAHAWQVLLQSGTHEAMTVARRSATDALRVARVHLRRGDPRAACLALETGRGLVLHAATVAATVPDLLRRADEPLLADEWVAASAGARASSDWRSAAPIVPTDLRYRALHVLRRESTLFDPPSIDTLRGALAAVEADGLVYLFPGTDEGPGLALVVEADGHVGSLDLPDLTGDWSGPAAVRAATREIGPTAPAETSRRLADDCAGAWDVAIGPLLDDWRRRHAGEPHLVLVLDGSLATVPWHAAHSRGTAPRWAIDEAEFSYIASGRLLVDVARRDVPTPSGAGLVIGNPGTGDPRDDLPGAGEEASTIYRRHYAAGRYCGRPADPAVRADGTGTPRDVLGWLTDDAAGPVLHLACHGDVSADGPASSSLLLADGAVLSAEEILRGRPGRGAGGLVTLAACTTHRAARAHDEAVTLSTAFLVAGAATTIGSLWSVPDRGTARLMVAFHDNLAGRGMPPRRALREAQRAMRDVGDGTTLADWAGFVHLGR</sequence>
<dbReference type="InterPro" id="IPR024983">
    <property type="entry name" value="CHAT_dom"/>
</dbReference>
<dbReference type="Pfam" id="PF12770">
    <property type="entry name" value="CHAT"/>
    <property type="match status" value="1"/>
</dbReference>
<name>A0ABQ4CNZ5_9ACTN</name>
<protein>
    <recommendedName>
        <fullName evidence="1">CHAT domain-containing protein</fullName>
    </recommendedName>
</protein>
<proteinExistence type="predicted"/>
<dbReference type="Proteomes" id="UP000604117">
    <property type="component" value="Unassembled WGS sequence"/>
</dbReference>
<comment type="caution">
    <text evidence="2">The sequence shown here is derived from an EMBL/GenBank/DDBJ whole genome shotgun (WGS) entry which is preliminary data.</text>
</comment>
<dbReference type="EMBL" id="BONE01000017">
    <property type="protein sequence ID" value="GIF73007.1"/>
    <property type="molecule type" value="Genomic_DNA"/>
</dbReference>
<reference evidence="2 3" key="1">
    <citation type="submission" date="2021-01" db="EMBL/GenBank/DDBJ databases">
        <title>Whole genome shotgun sequence of Asanoa siamensis NBRC 107932.</title>
        <authorList>
            <person name="Komaki H."/>
            <person name="Tamura T."/>
        </authorList>
    </citation>
    <scope>NUCLEOTIDE SEQUENCE [LARGE SCALE GENOMIC DNA]</scope>
    <source>
        <strain evidence="2 3">NBRC 107932</strain>
    </source>
</reference>
<evidence type="ECO:0000313" key="2">
    <source>
        <dbReference type="EMBL" id="GIF73007.1"/>
    </source>
</evidence>
<evidence type="ECO:0000313" key="3">
    <source>
        <dbReference type="Proteomes" id="UP000604117"/>
    </source>
</evidence>
<dbReference type="RefSeq" id="WP_203712745.1">
    <property type="nucleotide sequence ID" value="NZ_BONE01000017.1"/>
</dbReference>
<keyword evidence="3" id="KW-1185">Reference proteome</keyword>
<accession>A0ABQ4CNZ5</accession>
<organism evidence="2 3">
    <name type="scientific">Asanoa siamensis</name>
    <dbReference type="NCBI Taxonomy" id="926357"/>
    <lineage>
        <taxon>Bacteria</taxon>
        <taxon>Bacillati</taxon>
        <taxon>Actinomycetota</taxon>
        <taxon>Actinomycetes</taxon>
        <taxon>Micromonosporales</taxon>
        <taxon>Micromonosporaceae</taxon>
        <taxon>Asanoa</taxon>
    </lineage>
</organism>
<evidence type="ECO:0000259" key="1">
    <source>
        <dbReference type="Pfam" id="PF12770"/>
    </source>
</evidence>
<feature type="domain" description="CHAT" evidence="1">
    <location>
        <begin position="562"/>
        <end position="843"/>
    </location>
</feature>